<organism evidence="2 3">
    <name type="scientific">Lingula anatina</name>
    <name type="common">Brachiopod</name>
    <name type="synonym">Lingula unguis</name>
    <dbReference type="NCBI Taxonomy" id="7574"/>
    <lineage>
        <taxon>Eukaryota</taxon>
        <taxon>Metazoa</taxon>
        <taxon>Spiralia</taxon>
        <taxon>Lophotrochozoa</taxon>
        <taxon>Brachiopoda</taxon>
        <taxon>Linguliformea</taxon>
        <taxon>Lingulata</taxon>
        <taxon>Lingulida</taxon>
        <taxon>Linguloidea</taxon>
        <taxon>Lingulidae</taxon>
        <taxon>Lingula</taxon>
    </lineage>
</organism>
<reference evidence="3 4" key="1">
    <citation type="submission" date="2025-04" db="UniProtKB">
        <authorList>
            <consortium name="RefSeq"/>
        </authorList>
    </citation>
    <scope>IDENTIFICATION</scope>
    <source>
        <tissue evidence="3 4">Gonads</tissue>
    </source>
</reference>
<dbReference type="Proteomes" id="UP000085678">
    <property type="component" value="Unplaced"/>
</dbReference>
<dbReference type="GeneID" id="106177098"/>
<keyword evidence="1" id="KW-0175">Coiled coil</keyword>
<keyword evidence="2" id="KW-1185">Reference proteome</keyword>
<evidence type="ECO:0000256" key="1">
    <source>
        <dbReference type="SAM" id="Coils"/>
    </source>
</evidence>
<evidence type="ECO:0000313" key="3">
    <source>
        <dbReference type="RefSeq" id="XP_013415232.1"/>
    </source>
</evidence>
<sequence length="284" mass="33094">MCDLYSCKHEQELKRVKKECDGLYEDLKKVKTACCTVALHPSEVGQSASFEQTKRKGEFKLSEEYLVVKKELEKLTIEKEQLKAENALLKKEATANKVCISQELLEANKRAQKEIDRLITENAYLKLNSDKNMEILIDHWKQKCENMEKENIKLKQKLVILEREAEIYQSVGRLSGMNEQQVEQMEMCKVSRFRARPISQEAPVKECSRCHQFFIAEEQNAGHLLCEYHEFPPVDFPMWSRLLPGEVVEALVVAGCMGFKYWICCDQLQKRRPQGCKYGPHKFH</sequence>
<evidence type="ECO:0000313" key="4">
    <source>
        <dbReference type="RefSeq" id="XP_013415233.1"/>
    </source>
</evidence>
<dbReference type="KEGG" id="lak:106177098"/>
<accession>A0A1S3JY47</accession>
<feature type="coiled-coil region" evidence="1">
    <location>
        <begin position="65"/>
        <end position="164"/>
    </location>
</feature>
<protein>
    <submittedName>
        <fullName evidence="3 4">Uncharacterized protein LOC106177098</fullName>
    </submittedName>
</protein>
<dbReference type="RefSeq" id="XP_013415233.1">
    <property type="nucleotide sequence ID" value="XM_013559779.1"/>
</dbReference>
<dbReference type="AlphaFoldDB" id="A0A1S3JY47"/>
<dbReference type="RefSeq" id="XP_013415232.1">
    <property type="nucleotide sequence ID" value="XM_013559778.1"/>
</dbReference>
<evidence type="ECO:0000313" key="2">
    <source>
        <dbReference type="Proteomes" id="UP000085678"/>
    </source>
</evidence>
<proteinExistence type="predicted"/>
<name>A0A1S3JY47_LINAN</name>
<gene>
    <name evidence="3 4" type="primary">LOC106177098</name>
</gene>